<evidence type="ECO:0000256" key="5">
    <source>
        <dbReference type="ARBA" id="ARBA00022729"/>
    </source>
</evidence>
<dbReference type="EMBL" id="BLZA01000009">
    <property type="protein sequence ID" value="GHJ84776.1"/>
    <property type="molecule type" value="Genomic_DNA"/>
</dbReference>
<dbReference type="InterPro" id="IPR043926">
    <property type="entry name" value="ABCG_dom"/>
</dbReference>
<dbReference type="InterPro" id="IPR003593">
    <property type="entry name" value="AAA+_ATPase"/>
</dbReference>
<reference evidence="16" key="1">
    <citation type="submission" date="2020-07" db="EMBL/GenBank/DDBJ databases">
        <title>Draft Genome Sequence of a Deep-Sea Yeast, Naganishia (Cryptococcus) liquefaciens strain N6.</title>
        <authorList>
            <person name="Han Y.W."/>
            <person name="Kajitani R."/>
            <person name="Morimoto H."/>
            <person name="Parhat M."/>
            <person name="Tsubouchi H."/>
            <person name="Bakenova O."/>
            <person name="Ogata M."/>
            <person name="Argunhan B."/>
            <person name="Aoki R."/>
            <person name="Kajiwara S."/>
            <person name="Itoh T."/>
            <person name="Iwasaki H."/>
        </authorList>
    </citation>
    <scope>NUCLEOTIDE SEQUENCE</scope>
    <source>
        <strain evidence="16">N6</strain>
    </source>
</reference>
<evidence type="ECO:0000256" key="7">
    <source>
        <dbReference type="ARBA" id="ARBA00022824"/>
    </source>
</evidence>
<dbReference type="InterPro" id="IPR050352">
    <property type="entry name" value="ABCG_transporters"/>
</dbReference>
<dbReference type="Pfam" id="PF19055">
    <property type="entry name" value="ABC2_membrane_7"/>
    <property type="match status" value="1"/>
</dbReference>
<comment type="caution">
    <text evidence="16">The sequence shown here is derived from an EMBL/GenBank/DDBJ whole genome shotgun (WGS) entry which is preliminary data.</text>
</comment>
<dbReference type="CDD" id="cd03213">
    <property type="entry name" value="ABCG_EPDR"/>
    <property type="match status" value="1"/>
</dbReference>
<evidence type="ECO:0000256" key="14">
    <source>
        <dbReference type="SAM" id="SignalP"/>
    </source>
</evidence>
<keyword evidence="11" id="KW-0325">Glycoprotein</keyword>
<keyword evidence="4 13" id="KW-0812">Transmembrane</keyword>
<feature type="chain" id="PRO_5034473010" description="ABC transporter domain-containing protein" evidence="14">
    <location>
        <begin position="21"/>
        <end position="1094"/>
    </location>
</feature>
<evidence type="ECO:0000259" key="15">
    <source>
        <dbReference type="PROSITE" id="PS50893"/>
    </source>
</evidence>
<evidence type="ECO:0000256" key="2">
    <source>
        <dbReference type="ARBA" id="ARBA00005814"/>
    </source>
</evidence>
<feature type="region of interest" description="Disordered" evidence="12">
    <location>
        <begin position="24"/>
        <end position="54"/>
    </location>
</feature>
<dbReference type="Proteomes" id="UP000620104">
    <property type="component" value="Unassembled WGS sequence"/>
</dbReference>
<dbReference type="GO" id="GO:0016887">
    <property type="term" value="F:ATP hydrolysis activity"/>
    <property type="evidence" value="ECO:0007669"/>
    <property type="project" value="InterPro"/>
</dbReference>
<dbReference type="Gene3D" id="3.40.50.300">
    <property type="entry name" value="P-loop containing nucleotide triphosphate hydrolases"/>
    <property type="match status" value="1"/>
</dbReference>
<feature type="transmembrane region" description="Helical" evidence="13">
    <location>
        <begin position="1068"/>
        <end position="1090"/>
    </location>
</feature>
<dbReference type="SUPFAM" id="SSF52540">
    <property type="entry name" value="P-loop containing nucleoside triphosphate hydrolases"/>
    <property type="match status" value="1"/>
</dbReference>
<dbReference type="InterPro" id="IPR013525">
    <property type="entry name" value="ABC2_TM"/>
</dbReference>
<dbReference type="InterPro" id="IPR003439">
    <property type="entry name" value="ABC_transporter-like_ATP-bd"/>
</dbReference>
<dbReference type="InterPro" id="IPR000742">
    <property type="entry name" value="EGF"/>
</dbReference>
<dbReference type="GO" id="GO:0005789">
    <property type="term" value="C:endoplasmic reticulum membrane"/>
    <property type="evidence" value="ECO:0007669"/>
    <property type="project" value="UniProtKB-SubCell"/>
</dbReference>
<dbReference type="Pfam" id="PF00005">
    <property type="entry name" value="ABC_tran"/>
    <property type="match status" value="1"/>
</dbReference>
<feature type="transmembrane region" description="Helical" evidence="13">
    <location>
        <begin position="984"/>
        <end position="1003"/>
    </location>
</feature>
<dbReference type="PROSITE" id="PS00211">
    <property type="entry name" value="ABC_TRANSPORTER_1"/>
    <property type="match status" value="1"/>
</dbReference>
<sequence length="1094" mass="120590">MRLQGATIGFIACLLSKVTARDTTQGPHQTQTLPGAVSHRSTIGSARSTSASTPYSLIRPGDEDKCPPCFNCMLPAFNCAQFGECSPSDGQCKCPDGWGGQDCLTPLCGSLAGGADRYPRKKGERCECEPGWAGINCNVCEEDKVCKAFKPRYPSIREAINQDDVDNDDTDNMVCYKGGLAVQQNYQMCDVTNRKIIDTIPDNKKPQVTFSCTANGPSSNNSINAGARQHPLLSPLMSSDTGASAQGLKDDMGTCSFQFWVDEIESFYCKLEGCGWEGTNSYESNRTRYECKTIDCACVPGRFLCGENGSVNIDDFLSEEVKGPATFQCNSGKGCSFEEPAMNGLINDIFGDKSITLDCDAGECLHYTQVPGYERPQPPNNSLWVGLSAGLAAVIFLLTSLLLWYLGRTKRQPEGFGGVRLPSDEAAKLMTDHVPATLHFEKLSYSTNDKAILTDITGSVSPGQVMAILGSSGAGKSTFLDILARKNKRGRVTGRLHINGSEIDDDALYRRVIGFVDQEDTLMSTLTVYETVLYSAVLRLPREMSLEAKKFRTLETMNELGILGIKDSRIGESGKRSISGGEKRRVSIACELVTSPSILFLDEPTSGLDSYNAFNVVESLVTLAREYNRTVVFTIHQPQSNIVSMFDRLLLLAKGRMVYSGDFKQCSEHFSSLGYTCPPGYNIADYLIDMTTKASGDHRADKANRVNGLSGDSVPGDEVDSEEAEIEAAAESGQQERIWQRVKSVLQASVKPRNRTSIVIVPPVPEQLDALVSGFRDSDQAKITEAEIHRIHNGEGLQGSREIATNATRLRGYRKASWWTQFQLLSGRAFKNLYRNPLLMASHYVMAIAVAFLCGFFFYKVTNDIPGFQNRLGLFLFILSLFGFSTLTSLGVFANERMLFMRERANGYYAPVTYFSAKVLFDILPLRVIPPFILGSIVYGLAGLNPNVASFWKFILTLVLFNLAASSIVLFLSIAVADTGVANLLGSMVMLYNLLFAGLFMNYDRVPHGLKWMQTTSFFHAGYEALLVNELRYLQLIEHKFGLDIQVPSATILSSFGFHAQAFWWPDISLLCIVFGVFIIASFLTLQFFVKERR</sequence>
<keyword evidence="7" id="KW-0256">Endoplasmic reticulum</keyword>
<dbReference type="PROSITE" id="PS50893">
    <property type="entry name" value="ABC_TRANSPORTER_2"/>
    <property type="match status" value="1"/>
</dbReference>
<protein>
    <recommendedName>
        <fullName evidence="15">ABC transporter domain-containing protein</fullName>
    </recommendedName>
</protein>
<name>A0A8H3YEH8_9TREE</name>
<keyword evidence="6" id="KW-0547">Nucleotide-binding</keyword>
<dbReference type="PROSITE" id="PS00022">
    <property type="entry name" value="EGF_1"/>
    <property type="match status" value="1"/>
</dbReference>
<keyword evidence="8" id="KW-0067">ATP-binding</keyword>
<evidence type="ECO:0000256" key="8">
    <source>
        <dbReference type="ARBA" id="ARBA00022840"/>
    </source>
</evidence>
<dbReference type="InterPro" id="IPR017871">
    <property type="entry name" value="ABC_transporter-like_CS"/>
</dbReference>
<dbReference type="AlphaFoldDB" id="A0A8H3YEH8"/>
<feature type="transmembrane region" description="Helical" evidence="13">
    <location>
        <begin position="383"/>
        <end position="406"/>
    </location>
</feature>
<comment type="similarity">
    <text evidence="2">Belongs to the ABC transporter superfamily. ABCG family. Eye pigment precursor importer (TC 3.A.1.204) subfamily.</text>
</comment>
<evidence type="ECO:0000256" key="4">
    <source>
        <dbReference type="ARBA" id="ARBA00022692"/>
    </source>
</evidence>
<keyword evidence="17" id="KW-1185">Reference proteome</keyword>
<keyword evidence="3" id="KW-0813">Transport</keyword>
<evidence type="ECO:0000256" key="3">
    <source>
        <dbReference type="ARBA" id="ARBA00022448"/>
    </source>
</evidence>
<evidence type="ECO:0000256" key="1">
    <source>
        <dbReference type="ARBA" id="ARBA00004477"/>
    </source>
</evidence>
<feature type="transmembrane region" description="Helical" evidence="13">
    <location>
        <begin position="954"/>
        <end position="977"/>
    </location>
</feature>
<feature type="transmembrane region" description="Helical" evidence="13">
    <location>
        <begin position="838"/>
        <end position="859"/>
    </location>
</feature>
<gene>
    <name evidence="16" type="ORF">NliqN6_1178</name>
</gene>
<evidence type="ECO:0000256" key="13">
    <source>
        <dbReference type="SAM" id="Phobius"/>
    </source>
</evidence>
<evidence type="ECO:0000313" key="17">
    <source>
        <dbReference type="Proteomes" id="UP000620104"/>
    </source>
</evidence>
<dbReference type="SMART" id="SM00382">
    <property type="entry name" value="AAA"/>
    <property type="match status" value="1"/>
</dbReference>
<dbReference type="PANTHER" id="PTHR48041">
    <property type="entry name" value="ABC TRANSPORTER G FAMILY MEMBER 28"/>
    <property type="match status" value="1"/>
</dbReference>
<evidence type="ECO:0000256" key="12">
    <source>
        <dbReference type="SAM" id="MobiDB-lite"/>
    </source>
</evidence>
<organism evidence="16 17">
    <name type="scientific">Naganishia liquefaciens</name>
    <dbReference type="NCBI Taxonomy" id="104408"/>
    <lineage>
        <taxon>Eukaryota</taxon>
        <taxon>Fungi</taxon>
        <taxon>Dikarya</taxon>
        <taxon>Basidiomycota</taxon>
        <taxon>Agaricomycotina</taxon>
        <taxon>Tremellomycetes</taxon>
        <taxon>Filobasidiales</taxon>
        <taxon>Filobasidiaceae</taxon>
        <taxon>Naganishia</taxon>
    </lineage>
</organism>
<proteinExistence type="inferred from homology"/>
<feature type="signal peptide" evidence="14">
    <location>
        <begin position="1"/>
        <end position="20"/>
    </location>
</feature>
<keyword evidence="9 13" id="KW-1133">Transmembrane helix</keyword>
<comment type="subcellular location">
    <subcellularLocation>
        <location evidence="1">Endoplasmic reticulum membrane</location>
        <topology evidence="1">Multi-pass membrane protein</topology>
    </subcellularLocation>
</comment>
<feature type="transmembrane region" description="Helical" evidence="13">
    <location>
        <begin position="871"/>
        <end position="894"/>
    </location>
</feature>
<dbReference type="GO" id="GO:0140359">
    <property type="term" value="F:ABC-type transporter activity"/>
    <property type="evidence" value="ECO:0007669"/>
    <property type="project" value="InterPro"/>
</dbReference>
<dbReference type="FunFam" id="3.40.50.300:FF:000702">
    <property type="entry name" value="ABC transporter (Adp1)"/>
    <property type="match status" value="1"/>
</dbReference>
<evidence type="ECO:0000313" key="16">
    <source>
        <dbReference type="EMBL" id="GHJ84776.1"/>
    </source>
</evidence>
<accession>A0A8H3YEH8</accession>
<dbReference type="Pfam" id="PF01061">
    <property type="entry name" value="ABC2_membrane"/>
    <property type="match status" value="1"/>
</dbReference>
<evidence type="ECO:0000256" key="10">
    <source>
        <dbReference type="ARBA" id="ARBA00023136"/>
    </source>
</evidence>
<dbReference type="GO" id="GO:0005524">
    <property type="term" value="F:ATP binding"/>
    <property type="evidence" value="ECO:0007669"/>
    <property type="project" value="UniProtKB-KW"/>
</dbReference>
<keyword evidence="5 14" id="KW-0732">Signal</keyword>
<feature type="transmembrane region" description="Helical" evidence="13">
    <location>
        <begin position="924"/>
        <end position="942"/>
    </location>
</feature>
<feature type="domain" description="ABC transporter" evidence="15">
    <location>
        <begin position="438"/>
        <end position="679"/>
    </location>
</feature>
<dbReference type="InterPro" id="IPR027417">
    <property type="entry name" value="P-loop_NTPase"/>
</dbReference>
<evidence type="ECO:0000256" key="9">
    <source>
        <dbReference type="ARBA" id="ARBA00022989"/>
    </source>
</evidence>
<dbReference type="PANTHER" id="PTHR48041:SF2">
    <property type="entry name" value="ATP-DEPENDENT PERMEASE-RELATED"/>
    <property type="match status" value="1"/>
</dbReference>
<dbReference type="OrthoDB" id="66620at2759"/>
<keyword evidence="10 13" id="KW-0472">Membrane</keyword>
<evidence type="ECO:0000256" key="11">
    <source>
        <dbReference type="ARBA" id="ARBA00023180"/>
    </source>
</evidence>
<evidence type="ECO:0000256" key="6">
    <source>
        <dbReference type="ARBA" id="ARBA00022741"/>
    </source>
</evidence>